<feature type="transmembrane region" description="Helical" evidence="7">
    <location>
        <begin position="714"/>
        <end position="732"/>
    </location>
</feature>
<feature type="transmembrane region" description="Helical" evidence="7">
    <location>
        <begin position="685"/>
        <end position="702"/>
    </location>
</feature>
<evidence type="ECO:0000313" key="8">
    <source>
        <dbReference type="EMBL" id="EDO05875.1"/>
    </source>
</evidence>
<keyword evidence="9" id="KW-1185">Reference proteome</keyword>
<dbReference type="PROSITE" id="PS50267">
    <property type="entry name" value="NA_NEUROTRAN_SYMP_3"/>
    <property type="match status" value="1"/>
</dbReference>
<dbReference type="InParanoid" id="A7AVP9"/>
<proteinExistence type="predicted"/>
<feature type="compositionally biased region" description="Low complexity" evidence="6">
    <location>
        <begin position="9"/>
        <end position="22"/>
    </location>
</feature>
<evidence type="ECO:0000256" key="4">
    <source>
        <dbReference type="ARBA" id="ARBA00022989"/>
    </source>
</evidence>
<reference evidence="8 9" key="1">
    <citation type="journal article" date="2007" name="PLoS Pathog.">
        <title>Genome sequence of Babesia bovis and comparative analysis of apicomplexan hemoprotozoa.</title>
        <authorList>
            <person name="Brayton K.A."/>
            <person name="Lau A.O.T."/>
            <person name="Herndon D.R."/>
            <person name="Hannick L."/>
            <person name="Kappmeyer L.S."/>
            <person name="Berens S.J."/>
            <person name="Bidwell S.L."/>
            <person name="Brown W.C."/>
            <person name="Crabtree J."/>
            <person name="Fadrosh D."/>
            <person name="Feldblum T."/>
            <person name="Forberger H.A."/>
            <person name="Haas B.J."/>
            <person name="Howell J.M."/>
            <person name="Khouri H."/>
            <person name="Koo H."/>
            <person name="Mann D.J."/>
            <person name="Norimine J."/>
            <person name="Paulsen I.T."/>
            <person name="Radune D."/>
            <person name="Ren Q."/>
            <person name="Smith R.K. Jr."/>
            <person name="Suarez C.E."/>
            <person name="White O."/>
            <person name="Wortman J.R."/>
            <person name="Knowles D.P. Jr."/>
            <person name="McElwain T.F."/>
            <person name="Nene V.M."/>
        </authorList>
    </citation>
    <scope>NUCLEOTIDE SEQUENCE [LARGE SCALE GENOMIC DNA]</scope>
    <source>
        <strain evidence="8">T2Bo</strain>
    </source>
</reference>
<dbReference type="InterPro" id="IPR000175">
    <property type="entry name" value="Na/ntran_symport"/>
</dbReference>
<evidence type="ECO:0000256" key="1">
    <source>
        <dbReference type="ARBA" id="ARBA00004141"/>
    </source>
</evidence>
<dbReference type="OMA" id="CIKYIGT"/>
<evidence type="ECO:0000256" key="5">
    <source>
        <dbReference type="ARBA" id="ARBA00023136"/>
    </source>
</evidence>
<feature type="transmembrane region" description="Helical" evidence="7">
    <location>
        <begin position="744"/>
        <end position="763"/>
    </location>
</feature>
<feature type="transmembrane region" description="Helical" evidence="7">
    <location>
        <begin position="809"/>
        <end position="831"/>
    </location>
</feature>
<protein>
    <submittedName>
        <fullName evidence="8">Hypothetcial protein</fullName>
    </submittedName>
</protein>
<reference evidence="9" key="3">
    <citation type="journal article" date="2021" name="Int. J. Parasitol.">
        <title>Comparative analysis of gene expression between Babesia bovis blood stages and kinetes allowed by improved genome annotation.</title>
        <authorList>
            <person name="Ueti M.W."/>
            <person name="Johnson W.C."/>
            <person name="Kappmeyer L.S."/>
            <person name="Herndon D.R."/>
            <person name="Mousel M.R."/>
            <person name="Reif K.E."/>
            <person name="Taus N.S."/>
            <person name="Ifeonu O.O."/>
            <person name="Silva J.C."/>
            <person name="Suarez C.E."/>
            <person name="Brayton K.A."/>
        </authorList>
    </citation>
    <scope>NUCLEOTIDE SEQUENCE [LARGE SCALE GENOMIC DNA]</scope>
</reference>
<dbReference type="InterPro" id="IPR037272">
    <property type="entry name" value="SNS_sf"/>
</dbReference>
<dbReference type="VEuPathDB" id="PiroplasmaDB:BBOV_IV002780"/>
<comment type="caution">
    <text evidence="8">The sequence shown here is derived from an EMBL/GenBank/DDBJ whole genome shotgun (WGS) entry which is preliminary data.</text>
</comment>
<feature type="transmembrane region" description="Helical" evidence="7">
    <location>
        <begin position="261"/>
        <end position="281"/>
    </location>
</feature>
<dbReference type="eggNOG" id="KOG3660">
    <property type="taxonomic scope" value="Eukaryota"/>
</dbReference>
<organism evidence="8 9">
    <name type="scientific">Babesia bovis</name>
    <dbReference type="NCBI Taxonomy" id="5865"/>
    <lineage>
        <taxon>Eukaryota</taxon>
        <taxon>Sar</taxon>
        <taxon>Alveolata</taxon>
        <taxon>Apicomplexa</taxon>
        <taxon>Aconoidasida</taxon>
        <taxon>Piroplasmida</taxon>
        <taxon>Babesiidae</taxon>
        <taxon>Babesia</taxon>
    </lineage>
</organism>
<feature type="transmembrane region" description="Helical" evidence="7">
    <location>
        <begin position="546"/>
        <end position="569"/>
    </location>
</feature>
<evidence type="ECO:0000256" key="3">
    <source>
        <dbReference type="ARBA" id="ARBA00022692"/>
    </source>
</evidence>
<evidence type="ECO:0000313" key="9">
    <source>
        <dbReference type="Proteomes" id="UP000002173"/>
    </source>
</evidence>
<comment type="subcellular location">
    <subcellularLocation>
        <location evidence="1">Membrane</location>
        <topology evidence="1">Multi-pass membrane protein</topology>
    </subcellularLocation>
</comment>
<dbReference type="GeneID" id="5477662"/>
<keyword evidence="3 7" id="KW-0812">Transmembrane</keyword>
<accession>A7AVP9</accession>
<keyword evidence="2" id="KW-0813">Transport</keyword>
<sequence length="920" mass="103246">MDKSNRIDSASQISGSNSASRSSLIPLARDVIEPSSNRGQKSSTRSTLVDEFRKMSNVTHEVRFARPFAAEMKLLPNVNVDSKQSSLGILELNSKSNMTQIVARASMLDQALQFTNANGYNSLNHLKGNILVQLDRNLERAIIQRDANLALQREDCREANFADYVHYDPVELGDTEEPSIPGNHDGGTTRIDVNNPSQRMRTMTANKRGVVEELVSQGASPTDVAKLSDIFEHPSCLKEIDMGLIPWIKQQTEIGYWRNEAALFVLCTTMAISVGHVETMFKLNTAWSGMAFLVPYFFAYILVVQPMISLELMLGQLFRCGQSAMYDKLRRGSSGLGTVIVIICLTSGCIACARSAAEYMLYIADLFKQVLPWKLTPEEQSTCVGAMSREVCEKMAPICWFNGNNCIPNTIGKAYVAYQSKFYPLKDVGGASIEPSMLWAMFAIYAIVTLFQLAGMGNFTFTASLVIMVAFFVTHVQAFLTLSLDGGKDFLWSSVKSWHWSNLYQSSRIWSHTLRSCMYEFIVGSGIYSTLSTKSRIGYDVSKETVGVGIFSGYVTMLVFGAACGLIGHHAKVLNVQPKDLMWMLEQDCSYILLPLGFQITHNIERTLGMLQFGCCVVLLCSTLAIQIEVAVANLKDLPFMGINLMNVNWIRLMVIFVLLLLSLSFSTRVGKDVVWFLETAVGDLGRSFTVFITSIVVGWLHGCDKQKEVLGKATVYTFNSIFWAFNCIAFICETCDESLPALVWWSARVLGIIIATFVALHVNKKDEEHSKSYKDVLWWLFCGNVEQLRREFCRVSPISNAAGLPMRLFWSICIKWFIPCMMSNTIADILEELIAPGRLTKNSTFIPNGWPFVTILLWMLMIALVFTPPLLLWIAPRMVPVYNTINLEDLPSSPTKHSFWVNFKPRNLFSEFLKQKKQE</sequence>
<feature type="transmembrane region" description="Helical" evidence="7">
    <location>
        <begin position="647"/>
        <end position="665"/>
    </location>
</feature>
<feature type="transmembrane region" description="Helical" evidence="7">
    <location>
        <begin position="851"/>
        <end position="876"/>
    </location>
</feature>
<dbReference type="KEGG" id="bbo:BBOV_IV002780"/>
<evidence type="ECO:0000256" key="2">
    <source>
        <dbReference type="ARBA" id="ARBA00022448"/>
    </source>
</evidence>
<dbReference type="GO" id="GO:0035725">
    <property type="term" value="P:sodium ion transmembrane transport"/>
    <property type="evidence" value="ECO:0007669"/>
    <property type="project" value="TreeGrafter"/>
</dbReference>
<dbReference type="STRING" id="5865.A7AVP9"/>
<dbReference type="PANTHER" id="PTHR11616:SF240">
    <property type="entry name" value="BLOATED TUBULES, ISOFORM B-RELATED"/>
    <property type="match status" value="1"/>
</dbReference>
<feature type="region of interest" description="Disordered" evidence="6">
    <location>
        <begin position="1"/>
        <end position="22"/>
    </location>
</feature>
<feature type="transmembrane region" description="Helical" evidence="7">
    <location>
        <begin position="436"/>
        <end position="454"/>
    </location>
</feature>
<feature type="transmembrane region" description="Helical" evidence="7">
    <location>
        <begin position="461"/>
        <end position="484"/>
    </location>
</feature>
<evidence type="ECO:0000256" key="6">
    <source>
        <dbReference type="SAM" id="MobiDB-lite"/>
    </source>
</evidence>
<feature type="transmembrane region" description="Helical" evidence="7">
    <location>
        <begin position="293"/>
        <end position="314"/>
    </location>
</feature>
<dbReference type="RefSeq" id="XP_001609443.1">
    <property type="nucleotide sequence ID" value="XM_001609393.1"/>
</dbReference>
<dbReference type="GO" id="GO:0005886">
    <property type="term" value="C:plasma membrane"/>
    <property type="evidence" value="ECO:0007669"/>
    <property type="project" value="TreeGrafter"/>
</dbReference>
<feature type="transmembrane region" description="Helical" evidence="7">
    <location>
        <begin position="335"/>
        <end position="357"/>
    </location>
</feature>
<dbReference type="AlphaFoldDB" id="A7AVP9"/>
<dbReference type="PANTHER" id="PTHR11616">
    <property type="entry name" value="SODIUM/CHLORIDE DEPENDENT TRANSPORTER"/>
    <property type="match status" value="1"/>
</dbReference>
<dbReference type="Proteomes" id="UP000002173">
    <property type="component" value="Unassembled WGS sequence"/>
</dbReference>
<gene>
    <name evidence="8" type="ORF">BBOV_IV002780</name>
</gene>
<name>A7AVP9_BABBO</name>
<dbReference type="SUPFAM" id="SSF161070">
    <property type="entry name" value="SNF-like"/>
    <property type="match status" value="1"/>
</dbReference>
<evidence type="ECO:0000256" key="7">
    <source>
        <dbReference type="SAM" id="Phobius"/>
    </source>
</evidence>
<dbReference type="Pfam" id="PF00209">
    <property type="entry name" value="SNF"/>
    <property type="match status" value="1"/>
</dbReference>
<dbReference type="EMBL" id="AAXT01000004">
    <property type="protein sequence ID" value="EDO05875.1"/>
    <property type="molecule type" value="Genomic_DNA"/>
</dbReference>
<reference evidence="9" key="2">
    <citation type="journal article" date="2020" name="Data Brief">
        <title>Transcriptome dataset of Babesia bovis life stages within vertebrate and invertebrate hosts.</title>
        <authorList>
            <person name="Ueti M.W."/>
            <person name="Johnson W.C."/>
            <person name="Kappmeyer L.S."/>
            <person name="Herndon D.R."/>
            <person name="Mousel M.R."/>
            <person name="Reif K.E."/>
            <person name="Taus N.S."/>
            <person name="Ifeonu O.O."/>
            <person name="Silva J.C."/>
            <person name="Suarez C.E."/>
            <person name="Brayton K.A."/>
        </authorList>
    </citation>
    <scope>NUCLEOTIDE SEQUENCE [LARGE SCALE GENOMIC DNA]</scope>
</reference>
<keyword evidence="4 7" id="KW-1133">Transmembrane helix</keyword>
<keyword evidence="5 7" id="KW-0472">Membrane</keyword>